<evidence type="ECO:0000313" key="2">
    <source>
        <dbReference type="Proteomes" id="UP000030161"/>
    </source>
</evidence>
<dbReference type="EMBL" id="AJIX01000036">
    <property type="protein sequence ID" value="KGR06482.1"/>
    <property type="molecule type" value="Genomic_DNA"/>
</dbReference>
<comment type="caution">
    <text evidence="1">The sequence shown here is derived from an EMBL/GenBank/DDBJ whole genome shotgun (WGS) entry which is preliminary data.</text>
</comment>
<name>A0AB34PRR5_CANAX</name>
<protein>
    <submittedName>
        <fullName evidence="1">Uncharacterized protein</fullName>
    </submittedName>
</protein>
<organism evidence="1 2">
    <name type="scientific">Candida albicans P78048</name>
    <dbReference type="NCBI Taxonomy" id="1094989"/>
    <lineage>
        <taxon>Eukaryota</taxon>
        <taxon>Fungi</taxon>
        <taxon>Dikarya</taxon>
        <taxon>Ascomycota</taxon>
        <taxon>Saccharomycotina</taxon>
        <taxon>Pichiomycetes</taxon>
        <taxon>Debaryomycetaceae</taxon>
        <taxon>Candida/Lodderomyces clade</taxon>
        <taxon>Candida</taxon>
    </lineage>
</organism>
<reference evidence="1 2" key="1">
    <citation type="submission" date="2013-12" db="EMBL/GenBank/DDBJ databases">
        <title>The Genome Sequence of Candida albicans P78048.</title>
        <authorList>
            <consortium name="The Broad Institute Genome Sequencing Platform"/>
            <consortium name="The Broad Institute Genome Sequencing Center for Infectious Disease"/>
            <person name="Cuomo C."/>
            <person name="Bennett R."/>
            <person name="Hirakawa M."/>
            <person name="Noverr M."/>
            <person name="Mitchell A."/>
            <person name="Young S.K."/>
            <person name="Zeng Q."/>
            <person name="Gargeya S."/>
            <person name="Fitzgerald M."/>
            <person name="Abouelleil A."/>
            <person name="Alvarado L."/>
            <person name="Berlin A.M."/>
            <person name="Chapman S.B."/>
            <person name="Dewar J."/>
            <person name="Goldberg J."/>
            <person name="Griggs A."/>
            <person name="Gujja S."/>
            <person name="Hansen M."/>
            <person name="Howarth C."/>
            <person name="Imamovic A."/>
            <person name="Larimer J."/>
            <person name="McCowan C."/>
            <person name="Murphy C."/>
            <person name="Pearson M."/>
            <person name="Priest M."/>
            <person name="Roberts A."/>
            <person name="Saif S."/>
            <person name="Shea T."/>
            <person name="Sykes S."/>
            <person name="Wortman J."/>
            <person name="Nusbaum C."/>
            <person name="Birren B."/>
        </authorList>
    </citation>
    <scope>NUCLEOTIDE SEQUENCE [LARGE SCALE GENOMIC DNA]</scope>
    <source>
        <strain evidence="1 2">P78048</strain>
    </source>
</reference>
<accession>A0AB34PRR5</accession>
<dbReference type="Proteomes" id="UP000030161">
    <property type="component" value="Unassembled WGS sequence"/>
</dbReference>
<sequence length="115" mass="13663">MYTHISTDYREALEYITIVRKTIQLYHVKFNFKTMSHSLSITWFNYHPSIYNRQNPLNFSKNTLFEIRRCNNGCDITYCYILHGASTAFNRISNFKRDIPLDACINLSLKHYPNA</sequence>
<gene>
    <name evidence="1" type="ORF">MG3_04848</name>
</gene>
<proteinExistence type="predicted"/>
<dbReference type="AlphaFoldDB" id="A0AB34PRR5"/>
<evidence type="ECO:0000313" key="1">
    <source>
        <dbReference type="EMBL" id="KGR06482.1"/>
    </source>
</evidence>